<sequence>MQSRTFYFKKELLKQSFRSTGWIGIAYFVVLVFLFPLQILMNVTSEELQHDPLYYEGVENIFETNGVLHALLMITVPVLAALFAFRYLQVRGFADFVHSLPIKRSSLFHQHFMMGYLNLLIPLLLNGLLMYMMERTMNVDEFFSTHDIGSWLIYSIVMVSIIYSFTVLVGMITGISAVQLVLSYIFLIFPAGILTLLYRNLGMLLKGFSPGINWQDQAYRFSPISRSIEMSNFEVKDVELWIFSILAIVCYVLALVLYRVRSIEAASQALAFPFLKPIFKFGVTFCFMLLGGAYFESVPGNYIGWITFGYIFGAFLGYLLAEMLIQKTWRIWGKWKGLLIYISISMIVLASIVFDWFGYVDRVPQAHSIEGIEVIDEMMFHHNALDLEIDDPSIMTAKADIEAILDLHEALIASDLVKENTQYHKDYISKLYFTYYLENGNKMKRQYCVPDTAEFKELLAPIYEEEVFKKMNRPWLFLDKADYSQITIHVRDREPQNIFDPRMIEQIVEQIRKDYLALNYEEVQQISNATVMIDLILDEQGNFFYMEVPSSYENTLEFISENFN</sequence>
<organism evidence="2 3">
    <name type="scientific">Gracilibacillus dipsosauri</name>
    <dbReference type="NCBI Taxonomy" id="178340"/>
    <lineage>
        <taxon>Bacteria</taxon>
        <taxon>Bacillati</taxon>
        <taxon>Bacillota</taxon>
        <taxon>Bacilli</taxon>
        <taxon>Bacillales</taxon>
        <taxon>Bacillaceae</taxon>
        <taxon>Gracilibacillus</taxon>
    </lineage>
</organism>
<keyword evidence="1" id="KW-0812">Transmembrane</keyword>
<dbReference type="EMBL" id="QGTD01000008">
    <property type="protein sequence ID" value="PWU69053.1"/>
    <property type="molecule type" value="Genomic_DNA"/>
</dbReference>
<feature type="transmembrane region" description="Helical" evidence="1">
    <location>
        <begin position="21"/>
        <end position="41"/>
    </location>
</feature>
<feature type="transmembrane region" description="Helical" evidence="1">
    <location>
        <begin position="151"/>
        <end position="173"/>
    </location>
</feature>
<feature type="transmembrane region" description="Helical" evidence="1">
    <location>
        <begin position="180"/>
        <end position="198"/>
    </location>
</feature>
<feature type="transmembrane region" description="Helical" evidence="1">
    <location>
        <begin position="67"/>
        <end position="88"/>
    </location>
</feature>
<dbReference type="OrthoDB" id="1706490at2"/>
<reference evidence="2 3" key="1">
    <citation type="submission" date="2018-05" db="EMBL/GenBank/DDBJ databases">
        <title>Genomic analysis of Gracilibacillus dipsosauri DD1 reveals novel features of a salt-tolerant amylase.</title>
        <authorList>
            <person name="Deutch C.E."/>
            <person name="Yang S."/>
        </authorList>
    </citation>
    <scope>NUCLEOTIDE SEQUENCE [LARGE SCALE GENOMIC DNA]</scope>
    <source>
        <strain evidence="2 3">DD1</strain>
    </source>
</reference>
<dbReference type="PANTHER" id="PTHR39177:SF1">
    <property type="entry name" value="ABC TRANSPORTER PERMEASE YTRC-RELATED"/>
    <property type="match status" value="1"/>
</dbReference>
<feature type="transmembrane region" description="Helical" evidence="1">
    <location>
        <begin position="278"/>
        <end position="296"/>
    </location>
</feature>
<accession>A0A317L0C9</accession>
<dbReference type="PRINTS" id="PR02026">
    <property type="entry name" value="YTRCYTRDABC"/>
</dbReference>
<evidence type="ECO:0008006" key="4">
    <source>
        <dbReference type="Google" id="ProtNLM"/>
    </source>
</evidence>
<evidence type="ECO:0000313" key="3">
    <source>
        <dbReference type="Proteomes" id="UP000245624"/>
    </source>
</evidence>
<dbReference type="InterPro" id="IPR053046">
    <property type="entry name" value="ABC-5_transporter"/>
</dbReference>
<feature type="transmembrane region" description="Helical" evidence="1">
    <location>
        <begin position="108"/>
        <end position="131"/>
    </location>
</feature>
<evidence type="ECO:0000313" key="2">
    <source>
        <dbReference type="EMBL" id="PWU69053.1"/>
    </source>
</evidence>
<proteinExistence type="predicted"/>
<evidence type="ECO:0000256" key="1">
    <source>
        <dbReference type="SAM" id="Phobius"/>
    </source>
</evidence>
<keyword evidence="3" id="KW-1185">Reference proteome</keyword>
<dbReference type="RefSeq" id="WP_109984555.1">
    <property type="nucleotide sequence ID" value="NZ_QGTD01000008.1"/>
</dbReference>
<gene>
    <name evidence="2" type="ORF">DLJ74_11625</name>
</gene>
<dbReference type="PANTHER" id="PTHR39177">
    <property type="entry name" value="ABC TRANSPORTER PERMEASE YTRC-RELATED"/>
    <property type="match status" value="1"/>
</dbReference>
<comment type="caution">
    <text evidence="2">The sequence shown here is derived from an EMBL/GenBank/DDBJ whole genome shotgun (WGS) entry which is preliminary data.</text>
</comment>
<dbReference type="AlphaFoldDB" id="A0A317L0C9"/>
<dbReference type="Proteomes" id="UP000245624">
    <property type="component" value="Unassembled WGS sequence"/>
</dbReference>
<dbReference type="InterPro" id="IPR023264">
    <property type="entry name" value="ABC_transptr_acetoin_YtrC/YtrD"/>
</dbReference>
<feature type="transmembrane region" description="Helical" evidence="1">
    <location>
        <begin position="240"/>
        <end position="258"/>
    </location>
</feature>
<keyword evidence="1" id="KW-0472">Membrane</keyword>
<protein>
    <recommendedName>
        <fullName evidence="4">Multidrug ABC transporter permease</fullName>
    </recommendedName>
</protein>
<keyword evidence="1" id="KW-1133">Transmembrane helix</keyword>
<feature type="transmembrane region" description="Helical" evidence="1">
    <location>
        <begin position="302"/>
        <end position="325"/>
    </location>
</feature>
<feature type="transmembrane region" description="Helical" evidence="1">
    <location>
        <begin position="337"/>
        <end position="359"/>
    </location>
</feature>
<name>A0A317L0C9_9BACI</name>